<organism evidence="5 6">
    <name type="scientific">Amantichitinum ursilacus</name>
    <dbReference type="NCBI Taxonomy" id="857265"/>
    <lineage>
        <taxon>Bacteria</taxon>
        <taxon>Pseudomonadati</taxon>
        <taxon>Pseudomonadota</taxon>
        <taxon>Betaproteobacteria</taxon>
        <taxon>Neisseriales</taxon>
        <taxon>Chitinibacteraceae</taxon>
        <taxon>Amantichitinum</taxon>
    </lineage>
</organism>
<dbReference type="EMBL" id="LAQT01000036">
    <property type="protein sequence ID" value="KPC49656.1"/>
    <property type="molecule type" value="Genomic_DNA"/>
</dbReference>
<keyword evidence="6" id="KW-1185">Reference proteome</keyword>
<dbReference type="Gene3D" id="3.40.430.10">
    <property type="entry name" value="Dihydrofolate Reductase, subunit A"/>
    <property type="match status" value="1"/>
</dbReference>
<reference evidence="5 6" key="1">
    <citation type="submission" date="2015-07" db="EMBL/GenBank/DDBJ databases">
        <title>Draft genome sequence of the Amantichitinum ursilacus IGB-41, a new chitin-degrading bacterium.</title>
        <authorList>
            <person name="Kirstahler P."/>
            <person name="Guenther M."/>
            <person name="Grumaz C."/>
            <person name="Rupp S."/>
            <person name="Zibek S."/>
            <person name="Sohn K."/>
        </authorList>
    </citation>
    <scope>NUCLEOTIDE SEQUENCE [LARGE SCALE GENOMIC DNA]</scope>
    <source>
        <strain evidence="5 6">IGB-41</strain>
    </source>
</reference>
<dbReference type="RefSeq" id="WP_053939583.1">
    <property type="nucleotide sequence ID" value="NZ_LAQT01000036.1"/>
</dbReference>
<comment type="caution">
    <text evidence="5">The sequence shown here is derived from an EMBL/GenBank/DDBJ whole genome shotgun (WGS) entry which is preliminary data.</text>
</comment>
<dbReference type="PATRIC" id="fig|857265.3.peg.4111"/>
<dbReference type="GO" id="GO:0008703">
    <property type="term" value="F:5-amino-6-(5-phosphoribosylamino)uracil reductase activity"/>
    <property type="evidence" value="ECO:0007669"/>
    <property type="project" value="InterPro"/>
</dbReference>
<dbReference type="InterPro" id="IPR050765">
    <property type="entry name" value="Riboflavin_Biosynth_HTPR"/>
</dbReference>
<feature type="domain" description="Bacterial bifunctional deaminase-reductase C-terminal" evidence="4">
    <location>
        <begin position="3"/>
        <end position="223"/>
    </location>
</feature>
<gene>
    <name evidence="5" type="primary">ribD2</name>
    <name evidence="5" type="ORF">WG78_20075</name>
</gene>
<dbReference type="PANTHER" id="PTHR38011:SF7">
    <property type="entry name" value="2,5-DIAMINO-6-RIBOSYLAMINO-4(3H)-PYRIMIDINONE 5'-PHOSPHATE REDUCTASE"/>
    <property type="match status" value="1"/>
</dbReference>
<dbReference type="OrthoDB" id="9800865at2"/>
<accession>A0A0N0GL63</accession>
<dbReference type="InterPro" id="IPR002734">
    <property type="entry name" value="RibDG_C"/>
</dbReference>
<dbReference type="Pfam" id="PF01872">
    <property type="entry name" value="RibD_C"/>
    <property type="match status" value="1"/>
</dbReference>
<proteinExistence type="predicted"/>
<evidence type="ECO:0000256" key="2">
    <source>
        <dbReference type="ARBA" id="ARBA00022857"/>
    </source>
</evidence>
<evidence type="ECO:0000259" key="4">
    <source>
        <dbReference type="Pfam" id="PF01872"/>
    </source>
</evidence>
<dbReference type="GO" id="GO:0009231">
    <property type="term" value="P:riboflavin biosynthetic process"/>
    <property type="evidence" value="ECO:0007669"/>
    <property type="project" value="InterPro"/>
</dbReference>
<dbReference type="SUPFAM" id="SSF53597">
    <property type="entry name" value="Dihydrofolate reductase-like"/>
    <property type="match status" value="1"/>
</dbReference>
<dbReference type="PANTHER" id="PTHR38011">
    <property type="entry name" value="DIHYDROFOLATE REDUCTASE FAMILY PROTEIN (AFU_ORTHOLOGUE AFUA_8G06820)"/>
    <property type="match status" value="1"/>
</dbReference>
<evidence type="ECO:0000256" key="1">
    <source>
        <dbReference type="ARBA" id="ARBA00005104"/>
    </source>
</evidence>
<dbReference type="Proteomes" id="UP000037939">
    <property type="component" value="Unassembled WGS sequence"/>
</dbReference>
<evidence type="ECO:0000313" key="5">
    <source>
        <dbReference type="EMBL" id="KPC49656.1"/>
    </source>
</evidence>
<keyword evidence="3 5" id="KW-0560">Oxidoreductase</keyword>
<name>A0A0N0GL63_9NEIS</name>
<sequence>MKPHVICHMMSPLDGRLLVDEWAPEGSTLQEAMLAEYQRIHDGFAADAWLAGTKTMTEFATGKAAPAASGDSQPERPWHVADPAAKRYAIAIDRHAKLHWDTPTADNAHVVVVLTASVADSHLAELTAAGVSYVVMPGNDIDLAEVLNAIGEKLGIKTLLLEGGATVNGAFLKAGLVDEISLLLCPAIDGKSGSPAIFEAGDEGLGQKLQLKLVSAKPGAHDTVHVQYQVVAR</sequence>
<protein>
    <submittedName>
        <fullName evidence="5">2,5-diamino-6-ribosylamino-4(3H)-pyrimidinone 5'-phosphate reductase</fullName>
        <ecNumber evidence="5">1.1.1.302</ecNumber>
    </submittedName>
</protein>
<keyword evidence="2" id="KW-0521">NADP</keyword>
<evidence type="ECO:0000256" key="3">
    <source>
        <dbReference type="ARBA" id="ARBA00023002"/>
    </source>
</evidence>
<dbReference type="InterPro" id="IPR024072">
    <property type="entry name" value="DHFR-like_dom_sf"/>
</dbReference>
<evidence type="ECO:0000313" key="6">
    <source>
        <dbReference type="Proteomes" id="UP000037939"/>
    </source>
</evidence>
<dbReference type="STRING" id="857265.WG78_20075"/>
<dbReference type="AlphaFoldDB" id="A0A0N0GL63"/>
<dbReference type="EC" id="1.1.1.302" evidence="5"/>
<comment type="pathway">
    <text evidence="1">Cofactor biosynthesis; riboflavin biosynthesis.</text>
</comment>